<feature type="chain" id="PRO_5038997399" description="Inactive serine protease 54" evidence="10">
    <location>
        <begin position="20"/>
        <end position="383"/>
    </location>
</feature>
<gene>
    <name evidence="13" type="primary">PRSS54</name>
</gene>
<protein>
    <recommendedName>
        <fullName evidence="7">Inactive serine protease 54</fullName>
    </recommendedName>
    <alternativeName>
        <fullName evidence="8">Plasma kallikrein-like protein 4</fullName>
    </alternativeName>
</protein>
<dbReference type="Proteomes" id="UP000504623">
    <property type="component" value="Unplaced"/>
</dbReference>
<dbReference type="AlphaFoldDB" id="A0A9B0TNF4"/>
<dbReference type="InterPro" id="IPR009003">
    <property type="entry name" value="Peptidase_S1_PA"/>
</dbReference>
<evidence type="ECO:0000256" key="2">
    <source>
        <dbReference type="ARBA" id="ARBA00022525"/>
    </source>
</evidence>
<reference evidence="13" key="1">
    <citation type="submission" date="2025-08" db="UniProtKB">
        <authorList>
            <consortium name="RefSeq"/>
        </authorList>
    </citation>
    <scope>IDENTIFICATION</scope>
    <source>
        <tissue evidence="13">Spleen</tissue>
    </source>
</reference>
<evidence type="ECO:0000259" key="11">
    <source>
        <dbReference type="PROSITE" id="PS50240"/>
    </source>
</evidence>
<comment type="subcellular location">
    <subcellularLocation>
        <location evidence="1">Secreted</location>
    </subcellularLocation>
</comment>
<dbReference type="PANTHER" id="PTHR24250">
    <property type="entry name" value="CHYMOTRYPSIN-RELATED"/>
    <property type="match status" value="1"/>
</dbReference>
<keyword evidence="12" id="KW-1185">Reference proteome</keyword>
<evidence type="ECO:0000256" key="6">
    <source>
        <dbReference type="ARBA" id="ARBA00023180"/>
    </source>
</evidence>
<name>A0A9B0TNF4_CHRAS</name>
<keyword evidence="3" id="KW-0721">Serine protease homolog</keyword>
<feature type="signal peptide" evidence="10">
    <location>
        <begin position="1"/>
        <end position="19"/>
    </location>
</feature>
<proteinExistence type="predicted"/>
<feature type="domain" description="Peptidase S1" evidence="11">
    <location>
        <begin position="27"/>
        <end position="257"/>
    </location>
</feature>
<dbReference type="CDD" id="cd00190">
    <property type="entry name" value="Tryp_SPc"/>
    <property type="match status" value="1"/>
</dbReference>
<keyword evidence="13" id="KW-0378">Hydrolase</keyword>
<evidence type="ECO:0000256" key="9">
    <source>
        <dbReference type="SAM" id="MobiDB-lite"/>
    </source>
</evidence>
<dbReference type="Pfam" id="PF00089">
    <property type="entry name" value="Trypsin"/>
    <property type="match status" value="1"/>
</dbReference>
<dbReference type="GO" id="GO:0006508">
    <property type="term" value="P:proteolysis"/>
    <property type="evidence" value="ECO:0007669"/>
    <property type="project" value="UniProtKB-KW"/>
</dbReference>
<evidence type="ECO:0000256" key="5">
    <source>
        <dbReference type="ARBA" id="ARBA00023157"/>
    </source>
</evidence>
<evidence type="ECO:0000256" key="1">
    <source>
        <dbReference type="ARBA" id="ARBA00004613"/>
    </source>
</evidence>
<keyword evidence="6" id="KW-0325">Glycoprotein</keyword>
<evidence type="ECO:0000313" key="13">
    <source>
        <dbReference type="RefSeq" id="XP_006863689.1"/>
    </source>
</evidence>
<dbReference type="InterPro" id="IPR001254">
    <property type="entry name" value="Trypsin_dom"/>
</dbReference>
<dbReference type="SMART" id="SM00020">
    <property type="entry name" value="Tryp_SPc"/>
    <property type="match status" value="1"/>
</dbReference>
<evidence type="ECO:0000256" key="10">
    <source>
        <dbReference type="SAM" id="SignalP"/>
    </source>
</evidence>
<evidence type="ECO:0000313" key="12">
    <source>
        <dbReference type="Proteomes" id="UP000504623"/>
    </source>
</evidence>
<evidence type="ECO:0000256" key="7">
    <source>
        <dbReference type="ARBA" id="ARBA00073244"/>
    </source>
</evidence>
<dbReference type="Gene3D" id="2.40.10.10">
    <property type="entry name" value="Trypsin-like serine proteases"/>
    <property type="match status" value="2"/>
</dbReference>
<evidence type="ECO:0000256" key="4">
    <source>
        <dbReference type="ARBA" id="ARBA00022729"/>
    </source>
</evidence>
<dbReference type="SUPFAM" id="SSF50494">
    <property type="entry name" value="Trypsin-like serine proteases"/>
    <property type="match status" value="1"/>
</dbReference>
<evidence type="ECO:0000256" key="3">
    <source>
        <dbReference type="ARBA" id="ARBA00022542"/>
    </source>
</evidence>
<dbReference type="OrthoDB" id="6261922at2759"/>
<dbReference type="PANTHER" id="PTHR24250:SF45">
    <property type="entry name" value="INACTIVE SERINE PROTEASE 54"/>
    <property type="match status" value="1"/>
</dbReference>
<feature type="region of interest" description="Disordered" evidence="9">
    <location>
        <begin position="289"/>
        <end position="318"/>
    </location>
</feature>
<dbReference type="RefSeq" id="XP_006863689.1">
    <property type="nucleotide sequence ID" value="XM_006863627.1"/>
</dbReference>
<accession>A0A9B0TNF4</accession>
<dbReference type="InterPro" id="IPR043504">
    <property type="entry name" value="Peptidase_S1_PA_chymotrypsin"/>
</dbReference>
<keyword evidence="5" id="KW-1015">Disulfide bond</keyword>
<keyword evidence="2" id="KW-0964">Secreted</keyword>
<evidence type="ECO:0000256" key="8">
    <source>
        <dbReference type="ARBA" id="ARBA00081593"/>
    </source>
</evidence>
<dbReference type="GeneID" id="102822187"/>
<sequence length="383" mass="43091">MAEMRRLFLLLLYISHSSAKCGIQKALIPDTLEDNLVHRKMFPWVVSLQDSKYSHLAFGCILSEFWILSIASTFQHRKNLVVIVGIADMDARKRAHAEYPINTIIIHEGFNNRSMRNNIALLKTDSAMQFNDLVQPVCFLGRKPHKLPALWNCWVSGWNPTSATGTHMTMSILRKMSVKDVDLCPLYKPPKTACCSHRGEKMDICLGDPGNPMMCQLQQLGVWVLRGILSKGGEKCIGPFVYTKVEDYSDWIAASTKRVGPVLYSLQHWEKVLPHSGGLRDLVTQKTHAGQDHHGGHHVHHQGRNWPSSHSLPAKDSRNSLNFRQTGLREAGRASEMAMQPMYYDYYGGEAGEGGVIAGQNSLHHPQKAMLVFFLLVFFCRGA</sequence>
<dbReference type="GO" id="GO:0004252">
    <property type="term" value="F:serine-type endopeptidase activity"/>
    <property type="evidence" value="ECO:0007669"/>
    <property type="project" value="InterPro"/>
</dbReference>
<dbReference type="GO" id="GO:0005576">
    <property type="term" value="C:extracellular region"/>
    <property type="evidence" value="ECO:0007669"/>
    <property type="project" value="UniProtKB-SubCell"/>
</dbReference>
<keyword evidence="13" id="KW-0645">Protease</keyword>
<dbReference type="CTD" id="221191"/>
<dbReference type="FunFam" id="2.40.10.10:FF:000125">
    <property type="entry name" value="inactive serine protease 54"/>
    <property type="match status" value="1"/>
</dbReference>
<dbReference type="PROSITE" id="PS50240">
    <property type="entry name" value="TRYPSIN_DOM"/>
    <property type="match status" value="1"/>
</dbReference>
<keyword evidence="4 10" id="KW-0732">Signal</keyword>
<organism evidence="12 13">
    <name type="scientific">Chrysochloris asiatica</name>
    <name type="common">Cape golden mole</name>
    <dbReference type="NCBI Taxonomy" id="185453"/>
    <lineage>
        <taxon>Eukaryota</taxon>
        <taxon>Metazoa</taxon>
        <taxon>Chordata</taxon>
        <taxon>Craniata</taxon>
        <taxon>Vertebrata</taxon>
        <taxon>Euteleostomi</taxon>
        <taxon>Mammalia</taxon>
        <taxon>Eutheria</taxon>
        <taxon>Afrotheria</taxon>
        <taxon>Chrysochloridae</taxon>
        <taxon>Chrysochlorinae</taxon>
        <taxon>Chrysochloris</taxon>
    </lineage>
</organism>